<keyword evidence="3" id="KW-1185">Reference proteome</keyword>
<name>A0A1G9VHN0_9FIRM</name>
<feature type="coiled-coil region" evidence="1">
    <location>
        <begin position="283"/>
        <end position="328"/>
    </location>
</feature>
<dbReference type="Proteomes" id="UP000199309">
    <property type="component" value="Unassembled WGS sequence"/>
</dbReference>
<reference evidence="2 3" key="1">
    <citation type="submission" date="2016-10" db="EMBL/GenBank/DDBJ databases">
        <authorList>
            <person name="de Groot N.N."/>
        </authorList>
    </citation>
    <scope>NUCLEOTIDE SEQUENCE [LARGE SCALE GENOMIC DNA]</scope>
    <source>
        <strain evidence="2 3">DSM 16981</strain>
    </source>
</reference>
<dbReference type="GO" id="GO:0000049">
    <property type="term" value="F:tRNA binding"/>
    <property type="evidence" value="ECO:0007669"/>
    <property type="project" value="TreeGrafter"/>
</dbReference>
<dbReference type="EMBL" id="FNHQ01000012">
    <property type="protein sequence ID" value="SDM71704.1"/>
    <property type="molecule type" value="Genomic_DNA"/>
</dbReference>
<accession>A0A1G9VHN0</accession>
<dbReference type="Gene3D" id="2.30.310.10">
    <property type="entry name" value="ibrinogen binding protein from staphylococcus aureus domain"/>
    <property type="match status" value="1"/>
</dbReference>
<dbReference type="PANTHER" id="PTHR15239:SF6">
    <property type="entry name" value="RIBOSOME QUALITY CONTROL COMPLEX SUBUNIT NEMF"/>
    <property type="match status" value="1"/>
</dbReference>
<dbReference type="GO" id="GO:0043023">
    <property type="term" value="F:ribosomal large subunit binding"/>
    <property type="evidence" value="ECO:0007669"/>
    <property type="project" value="TreeGrafter"/>
</dbReference>
<evidence type="ECO:0000256" key="1">
    <source>
        <dbReference type="SAM" id="Coils"/>
    </source>
</evidence>
<dbReference type="GO" id="GO:0072344">
    <property type="term" value="P:rescue of stalled ribosome"/>
    <property type="evidence" value="ECO:0007669"/>
    <property type="project" value="TreeGrafter"/>
</dbReference>
<gene>
    <name evidence="2" type="ORF">SAMN05660299_01415</name>
</gene>
<dbReference type="GO" id="GO:1990112">
    <property type="term" value="C:RQC complex"/>
    <property type="evidence" value="ECO:0007669"/>
    <property type="project" value="TreeGrafter"/>
</dbReference>
<dbReference type="AlphaFoldDB" id="A0A1G9VHN0"/>
<dbReference type="InterPro" id="IPR051608">
    <property type="entry name" value="RQC_Subunit_NEMF"/>
</dbReference>
<organism evidence="2 3">
    <name type="scientific">Megasphaera paucivorans</name>
    <dbReference type="NCBI Taxonomy" id="349095"/>
    <lineage>
        <taxon>Bacteria</taxon>
        <taxon>Bacillati</taxon>
        <taxon>Bacillota</taxon>
        <taxon>Negativicutes</taxon>
        <taxon>Veillonellales</taxon>
        <taxon>Veillonellaceae</taxon>
        <taxon>Megasphaera</taxon>
    </lineage>
</organism>
<dbReference type="OrthoDB" id="9766163at2"/>
<dbReference type="PANTHER" id="PTHR15239">
    <property type="entry name" value="NUCLEAR EXPORT MEDIATOR FACTOR NEMF"/>
    <property type="match status" value="1"/>
</dbReference>
<dbReference type="STRING" id="349095.SAMN05660299_01415"/>
<dbReference type="RefSeq" id="WP_091649858.1">
    <property type="nucleotide sequence ID" value="NZ_FNHQ01000012.1"/>
</dbReference>
<sequence length="573" mass="66491">MNVDGITLHSITKELQQILTGGQISKIYQLNHRSLYFRIFNDTGSHHLVITLDDAPRVYITNHMPATPDIPTGLCMFLRKYYENGRVAAIQQLHLDRLIEISVDVLDTRGQVVTRKIHIELMGKYSNVIFTENGIILEALIKTTKGKQAVRTIYPKEPYDFPPNFMRMNPFDFSAQELADIMTVDTHIPLGKWMLKRFNGMSTIVLDELSLRAGCSLEKNVSEMSPADIFTWCRSIETFGYELNDVKGAYVYVRDNRDILFPLLLKSLVKYPHRYYESIEEYLSEYEHTHRSLNSEQDELKKKVLKLIEKQKRKIKRIALEMKETDKMDTYKLYGDLLMIYAYMKRDHESSITITNLLSETQEPITISLNPAYSMTDNANRYYKRYTKMRNRVQISQKLHAENKEYLDYLSSLDYALDNTTDKHELVDIKAEMLKMGLIKATSKNKLRKEFSQNIVTIKTDGLEIWIGHNNRQNDFLTFKKAHPYDLWFHAKDTPGSHVILACHRVVPTEHQILVAAQLAAYHSKARTSSKVDVDCTLCRHVKKPAHAAPGFVIFEKQTTYVVEPRDWSKTAN</sequence>
<dbReference type="Pfam" id="PF05833">
    <property type="entry name" value="NFACT_N"/>
    <property type="match status" value="1"/>
</dbReference>
<evidence type="ECO:0000313" key="3">
    <source>
        <dbReference type="Proteomes" id="UP000199309"/>
    </source>
</evidence>
<protein>
    <submittedName>
        <fullName evidence="2">Predicted component of the ribosome quality control (RQC) complex, YloA/Tae2 family, contains fibronectin-binding (FbpA) and DUF814 domains</fullName>
    </submittedName>
</protein>
<proteinExistence type="predicted"/>
<evidence type="ECO:0000313" key="2">
    <source>
        <dbReference type="EMBL" id="SDM71704.1"/>
    </source>
</evidence>
<keyword evidence="1" id="KW-0175">Coiled coil</keyword>